<dbReference type="AlphaFoldDB" id="A0A8T1Q593"/>
<reference evidence="1" key="1">
    <citation type="submission" date="2020-12" db="EMBL/GenBank/DDBJ databases">
        <title>WGS assembly of Carya illinoinensis cv. Pawnee.</title>
        <authorList>
            <person name="Platts A."/>
            <person name="Shu S."/>
            <person name="Wright S."/>
            <person name="Barry K."/>
            <person name="Edger P."/>
            <person name="Pires J.C."/>
            <person name="Schmutz J."/>
        </authorList>
    </citation>
    <scope>NUCLEOTIDE SEQUENCE</scope>
    <source>
        <tissue evidence="1">Leaf</tissue>
    </source>
</reference>
<evidence type="ECO:0000313" key="1">
    <source>
        <dbReference type="EMBL" id="KAG6648482.1"/>
    </source>
</evidence>
<name>A0A8T1Q593_CARIL</name>
<keyword evidence="2" id="KW-1185">Reference proteome</keyword>
<comment type="caution">
    <text evidence="1">The sequence shown here is derived from an EMBL/GenBank/DDBJ whole genome shotgun (WGS) entry which is preliminary data.</text>
</comment>
<accession>A0A8T1Q593</accession>
<sequence>MQARKTTVCGGTGRQKENPFFLVRFSIEGINVIRYARKRIYTTKLNYHLHSPAAYRSWFSLNIYMAAIFLSLPRCSSFSNNLVSEMNGLVSIFKYLIMLQLVPRMNRMNECNNVLPIHCLTEQLANAFHINDAHCRVIAMVVHQWHGTHLRFLRRRRG</sequence>
<dbReference type="EMBL" id="CM031815">
    <property type="protein sequence ID" value="KAG6648482.1"/>
    <property type="molecule type" value="Genomic_DNA"/>
</dbReference>
<dbReference type="Proteomes" id="UP000811609">
    <property type="component" value="Chromosome 7"/>
</dbReference>
<organism evidence="1 2">
    <name type="scientific">Carya illinoinensis</name>
    <name type="common">Pecan</name>
    <dbReference type="NCBI Taxonomy" id="32201"/>
    <lineage>
        <taxon>Eukaryota</taxon>
        <taxon>Viridiplantae</taxon>
        <taxon>Streptophyta</taxon>
        <taxon>Embryophyta</taxon>
        <taxon>Tracheophyta</taxon>
        <taxon>Spermatophyta</taxon>
        <taxon>Magnoliopsida</taxon>
        <taxon>eudicotyledons</taxon>
        <taxon>Gunneridae</taxon>
        <taxon>Pentapetalae</taxon>
        <taxon>rosids</taxon>
        <taxon>fabids</taxon>
        <taxon>Fagales</taxon>
        <taxon>Juglandaceae</taxon>
        <taxon>Carya</taxon>
    </lineage>
</organism>
<gene>
    <name evidence="1" type="ORF">CIPAW_07G150500</name>
</gene>
<evidence type="ECO:0000313" key="2">
    <source>
        <dbReference type="Proteomes" id="UP000811609"/>
    </source>
</evidence>
<proteinExistence type="predicted"/>
<protein>
    <submittedName>
        <fullName evidence="1">Uncharacterized protein</fullName>
    </submittedName>
</protein>